<sequence>MDMDTDTLYEEAPPRYSSLSAPPESFKIATCTHDPPPTTRWFVRSAKDPPAWKLLTGPLMSNATTQPNLDPCHKRRYRVMYPPCYEDVFLHKSPWTKTADALPQFHVELYGRDRYEPEPIIILGPASTSDDESANLQIDTKAIAIRHLPRVVSMLASQIAGMRRYIAFVQSEFWSWDWRCKTPAANHDMRAMITRAKKECAKSASLIEKLVVFLKYVGQSGKVYDKTVIQYRRSVREASGKLKRLRL</sequence>
<organism evidence="2 3">
    <name type="scientific">Zymoseptoria brevis</name>
    <dbReference type="NCBI Taxonomy" id="1047168"/>
    <lineage>
        <taxon>Eukaryota</taxon>
        <taxon>Fungi</taxon>
        <taxon>Dikarya</taxon>
        <taxon>Ascomycota</taxon>
        <taxon>Pezizomycotina</taxon>
        <taxon>Dothideomycetes</taxon>
        <taxon>Dothideomycetidae</taxon>
        <taxon>Mycosphaerellales</taxon>
        <taxon>Mycosphaerellaceae</taxon>
        <taxon>Zymoseptoria</taxon>
    </lineage>
</organism>
<dbReference type="EMBL" id="LAFY01004190">
    <property type="protein sequence ID" value="KJX93957.1"/>
    <property type="molecule type" value="Genomic_DNA"/>
</dbReference>
<evidence type="ECO:0000313" key="3">
    <source>
        <dbReference type="Proteomes" id="UP000033647"/>
    </source>
</evidence>
<accession>A0A0F4GAE3</accession>
<gene>
    <name evidence="2" type="ORF">TI39_contig4231g00008</name>
</gene>
<evidence type="ECO:0000256" key="1">
    <source>
        <dbReference type="SAM" id="MobiDB-lite"/>
    </source>
</evidence>
<dbReference type="OrthoDB" id="3625729at2759"/>
<reference evidence="2 3" key="1">
    <citation type="submission" date="2015-03" db="EMBL/GenBank/DDBJ databases">
        <title>RNA-seq based gene annotation and comparative genomics of four Zymoseptoria species reveal species-specific pathogenicity related genes and transposable element activity.</title>
        <authorList>
            <person name="Grandaubert J."/>
            <person name="Bhattacharyya A."/>
            <person name="Stukenbrock E.H."/>
        </authorList>
    </citation>
    <scope>NUCLEOTIDE SEQUENCE [LARGE SCALE GENOMIC DNA]</scope>
    <source>
        <strain evidence="2 3">Zb18110</strain>
    </source>
</reference>
<protein>
    <submittedName>
        <fullName evidence="2">Uncharacterized protein</fullName>
    </submittedName>
</protein>
<feature type="region of interest" description="Disordered" evidence="1">
    <location>
        <begin position="1"/>
        <end position="21"/>
    </location>
</feature>
<comment type="caution">
    <text evidence="2">The sequence shown here is derived from an EMBL/GenBank/DDBJ whole genome shotgun (WGS) entry which is preliminary data.</text>
</comment>
<name>A0A0F4GAE3_9PEZI</name>
<evidence type="ECO:0000313" key="2">
    <source>
        <dbReference type="EMBL" id="KJX93957.1"/>
    </source>
</evidence>
<dbReference type="AlphaFoldDB" id="A0A0F4GAE3"/>
<dbReference type="Proteomes" id="UP000033647">
    <property type="component" value="Unassembled WGS sequence"/>
</dbReference>
<proteinExistence type="predicted"/>
<keyword evidence="3" id="KW-1185">Reference proteome</keyword>